<dbReference type="EMBL" id="GBRH01183016">
    <property type="protein sequence ID" value="JAE14880.1"/>
    <property type="molecule type" value="Transcribed_RNA"/>
</dbReference>
<dbReference type="AlphaFoldDB" id="A0A0A9FPY5"/>
<accession>A0A0A9FPY5</accession>
<reference evidence="1" key="2">
    <citation type="journal article" date="2015" name="Data Brief">
        <title>Shoot transcriptome of the giant reed, Arundo donax.</title>
        <authorList>
            <person name="Barrero R.A."/>
            <person name="Guerrero F.D."/>
            <person name="Moolhuijzen P."/>
            <person name="Goolsby J.A."/>
            <person name="Tidwell J."/>
            <person name="Bellgard S.E."/>
            <person name="Bellgard M.I."/>
        </authorList>
    </citation>
    <scope>NUCLEOTIDE SEQUENCE</scope>
    <source>
        <tissue evidence="1">Shoot tissue taken approximately 20 cm above the soil surface</tissue>
    </source>
</reference>
<sequence>MRIKVTKICTFVFFHSTDINQIRQSLEWIYCNQNIASVGINYILGVSDSQVI</sequence>
<name>A0A0A9FPY5_ARUDO</name>
<reference evidence="1" key="1">
    <citation type="submission" date="2014-09" db="EMBL/GenBank/DDBJ databases">
        <authorList>
            <person name="Magalhaes I.L.F."/>
            <person name="Oliveira U."/>
            <person name="Santos F.R."/>
            <person name="Vidigal T.H.D.A."/>
            <person name="Brescovit A.D."/>
            <person name="Santos A.J."/>
        </authorList>
    </citation>
    <scope>NUCLEOTIDE SEQUENCE</scope>
    <source>
        <tissue evidence="1">Shoot tissue taken approximately 20 cm above the soil surface</tissue>
    </source>
</reference>
<organism evidence="1">
    <name type="scientific">Arundo donax</name>
    <name type="common">Giant reed</name>
    <name type="synonym">Donax arundinaceus</name>
    <dbReference type="NCBI Taxonomy" id="35708"/>
    <lineage>
        <taxon>Eukaryota</taxon>
        <taxon>Viridiplantae</taxon>
        <taxon>Streptophyta</taxon>
        <taxon>Embryophyta</taxon>
        <taxon>Tracheophyta</taxon>
        <taxon>Spermatophyta</taxon>
        <taxon>Magnoliopsida</taxon>
        <taxon>Liliopsida</taxon>
        <taxon>Poales</taxon>
        <taxon>Poaceae</taxon>
        <taxon>PACMAD clade</taxon>
        <taxon>Arundinoideae</taxon>
        <taxon>Arundineae</taxon>
        <taxon>Arundo</taxon>
    </lineage>
</organism>
<proteinExistence type="predicted"/>
<evidence type="ECO:0000313" key="1">
    <source>
        <dbReference type="EMBL" id="JAE14880.1"/>
    </source>
</evidence>
<protein>
    <submittedName>
        <fullName evidence="1">Uncharacterized protein</fullName>
    </submittedName>
</protein>